<accession>A0A4S8KYK0</accession>
<feature type="transmembrane region" description="Helical" evidence="9">
    <location>
        <begin position="205"/>
        <end position="222"/>
    </location>
</feature>
<name>A0A4S8KYK0_DENBC</name>
<evidence type="ECO:0000313" key="10">
    <source>
        <dbReference type="EMBL" id="THU81129.1"/>
    </source>
</evidence>
<comment type="similarity">
    <text evidence="2 7">Belongs to the purine-cytosine permease (2.A.39) family.</text>
</comment>
<evidence type="ECO:0000256" key="2">
    <source>
        <dbReference type="ARBA" id="ARBA00008974"/>
    </source>
</evidence>
<feature type="transmembrane region" description="Helical" evidence="9">
    <location>
        <begin position="449"/>
        <end position="470"/>
    </location>
</feature>
<feature type="region of interest" description="Disordered" evidence="8">
    <location>
        <begin position="1"/>
        <end position="34"/>
    </location>
</feature>
<keyword evidence="6 7" id="KW-0472">Membrane</keyword>
<dbReference type="AlphaFoldDB" id="A0A4S8KYK0"/>
<feature type="transmembrane region" description="Helical" evidence="9">
    <location>
        <begin position="334"/>
        <end position="354"/>
    </location>
</feature>
<feature type="transmembrane region" description="Helical" evidence="9">
    <location>
        <begin position="99"/>
        <end position="118"/>
    </location>
</feature>
<dbReference type="InterPro" id="IPR026030">
    <property type="entry name" value="Pur-cyt_permease_Fcy2/21/22"/>
</dbReference>
<keyword evidence="11" id="KW-1185">Reference proteome</keyword>
<dbReference type="GO" id="GO:0005886">
    <property type="term" value="C:plasma membrane"/>
    <property type="evidence" value="ECO:0007669"/>
    <property type="project" value="TreeGrafter"/>
</dbReference>
<dbReference type="PANTHER" id="PTHR31806">
    <property type="entry name" value="PURINE-CYTOSINE PERMEASE FCY2-RELATED"/>
    <property type="match status" value="1"/>
</dbReference>
<dbReference type="Gene3D" id="1.10.4160.10">
    <property type="entry name" value="Hydantoin permease"/>
    <property type="match status" value="1"/>
</dbReference>
<evidence type="ECO:0000256" key="9">
    <source>
        <dbReference type="SAM" id="Phobius"/>
    </source>
</evidence>
<evidence type="ECO:0000256" key="7">
    <source>
        <dbReference type="PIRNR" id="PIRNR002744"/>
    </source>
</evidence>
<dbReference type="PANTHER" id="PTHR31806:SF5">
    <property type="entry name" value="PURINE-CYTOSINE PERMEASE FCY21"/>
    <property type="match status" value="1"/>
</dbReference>
<sequence length="509" mass="55628">MSTSDLEQNRKTERDSDLDKHGDAKKPSSYPSRMGNALTKRLLTWGVETRGILPVPPEERTDTQFFKIFFLWFSTNFNILSFSAGTLGPAAFGLSTRDSCLVILFFNMLCCLPPAYLATWGPKLGLRQMVQARFSFGYFGVIIPCILNLIGMFGFSVLNSILGGQTLASVTDGNLSWTVGIVVIAIISLFLSFCGYTVLNWYERLAWIPVLVSFLVALGLGGEHLSTTVPTEPATAVAVFSFASVIAGFVITYSSLASDFTSYYRPDVSSLKIALYAYLGYLLPIVSLQCLGAAVASSAPLVPAWEAGWNLGSQSNVGGLLNAMLSPVGNFGRFLTVLLSLSVTGNIAATFYSISFNIQLFIPTLVVVPRYVFSLVSIAIVLPLSIVGSHRFYDTLENFLALIGYWASDYIAVVLVEHFVFRPRNTLYSSTMGYDLTQWNNPRLLPTGIPAVTAGVLTFGLVIPCMSQALFVGPIGEKTGDIGFEVAFVLCVVLYLWLRTVEVWWRGVI</sequence>
<evidence type="ECO:0000256" key="5">
    <source>
        <dbReference type="ARBA" id="ARBA00022989"/>
    </source>
</evidence>
<feature type="transmembrane region" description="Helical" evidence="9">
    <location>
        <begin position="174"/>
        <end position="199"/>
    </location>
</feature>
<keyword evidence="5 9" id="KW-1133">Transmembrane helix</keyword>
<feature type="transmembrane region" description="Helical" evidence="9">
    <location>
        <begin position="65"/>
        <end position="87"/>
    </location>
</feature>
<dbReference type="Proteomes" id="UP000297245">
    <property type="component" value="Unassembled WGS sequence"/>
</dbReference>
<evidence type="ECO:0000256" key="1">
    <source>
        <dbReference type="ARBA" id="ARBA00004141"/>
    </source>
</evidence>
<evidence type="ECO:0000256" key="8">
    <source>
        <dbReference type="SAM" id="MobiDB-lite"/>
    </source>
</evidence>
<organism evidence="10 11">
    <name type="scientific">Dendrothele bispora (strain CBS 962.96)</name>
    <dbReference type="NCBI Taxonomy" id="1314807"/>
    <lineage>
        <taxon>Eukaryota</taxon>
        <taxon>Fungi</taxon>
        <taxon>Dikarya</taxon>
        <taxon>Basidiomycota</taxon>
        <taxon>Agaricomycotina</taxon>
        <taxon>Agaricomycetes</taxon>
        <taxon>Agaricomycetidae</taxon>
        <taxon>Agaricales</taxon>
        <taxon>Agaricales incertae sedis</taxon>
        <taxon>Dendrothele</taxon>
    </lineage>
</organism>
<feature type="transmembrane region" description="Helical" evidence="9">
    <location>
        <begin position="399"/>
        <end position="421"/>
    </location>
</feature>
<dbReference type="GO" id="GO:0022857">
    <property type="term" value="F:transmembrane transporter activity"/>
    <property type="evidence" value="ECO:0007669"/>
    <property type="project" value="InterPro"/>
</dbReference>
<reference evidence="10 11" key="1">
    <citation type="journal article" date="2019" name="Nat. Ecol. Evol.">
        <title>Megaphylogeny resolves global patterns of mushroom evolution.</title>
        <authorList>
            <person name="Varga T."/>
            <person name="Krizsan K."/>
            <person name="Foldi C."/>
            <person name="Dima B."/>
            <person name="Sanchez-Garcia M."/>
            <person name="Sanchez-Ramirez S."/>
            <person name="Szollosi G.J."/>
            <person name="Szarkandi J.G."/>
            <person name="Papp V."/>
            <person name="Albert L."/>
            <person name="Andreopoulos W."/>
            <person name="Angelini C."/>
            <person name="Antonin V."/>
            <person name="Barry K.W."/>
            <person name="Bougher N.L."/>
            <person name="Buchanan P."/>
            <person name="Buyck B."/>
            <person name="Bense V."/>
            <person name="Catcheside P."/>
            <person name="Chovatia M."/>
            <person name="Cooper J."/>
            <person name="Damon W."/>
            <person name="Desjardin D."/>
            <person name="Finy P."/>
            <person name="Geml J."/>
            <person name="Haridas S."/>
            <person name="Hughes K."/>
            <person name="Justo A."/>
            <person name="Karasinski D."/>
            <person name="Kautmanova I."/>
            <person name="Kiss B."/>
            <person name="Kocsube S."/>
            <person name="Kotiranta H."/>
            <person name="LaButti K.M."/>
            <person name="Lechner B.E."/>
            <person name="Liimatainen K."/>
            <person name="Lipzen A."/>
            <person name="Lukacs Z."/>
            <person name="Mihaltcheva S."/>
            <person name="Morgado L.N."/>
            <person name="Niskanen T."/>
            <person name="Noordeloos M.E."/>
            <person name="Ohm R.A."/>
            <person name="Ortiz-Santana B."/>
            <person name="Ovrebo C."/>
            <person name="Racz N."/>
            <person name="Riley R."/>
            <person name="Savchenko A."/>
            <person name="Shiryaev A."/>
            <person name="Soop K."/>
            <person name="Spirin V."/>
            <person name="Szebenyi C."/>
            <person name="Tomsovsky M."/>
            <person name="Tulloss R.E."/>
            <person name="Uehling J."/>
            <person name="Grigoriev I.V."/>
            <person name="Vagvolgyi C."/>
            <person name="Papp T."/>
            <person name="Martin F.M."/>
            <person name="Miettinen O."/>
            <person name="Hibbett D.S."/>
            <person name="Nagy L.G."/>
        </authorList>
    </citation>
    <scope>NUCLEOTIDE SEQUENCE [LARGE SCALE GENOMIC DNA]</scope>
    <source>
        <strain evidence="10 11">CBS 962.96</strain>
    </source>
</reference>
<keyword evidence="4 9" id="KW-0812">Transmembrane</keyword>
<feature type="compositionally biased region" description="Basic and acidic residues" evidence="8">
    <location>
        <begin position="7"/>
        <end position="26"/>
    </location>
</feature>
<dbReference type="EMBL" id="ML179838">
    <property type="protein sequence ID" value="THU81129.1"/>
    <property type="molecule type" value="Genomic_DNA"/>
</dbReference>
<dbReference type="Pfam" id="PF02133">
    <property type="entry name" value="Transp_cyt_pur"/>
    <property type="match status" value="1"/>
</dbReference>
<proteinExistence type="inferred from homology"/>
<feature type="transmembrane region" description="Helical" evidence="9">
    <location>
        <begin position="273"/>
        <end position="296"/>
    </location>
</feature>
<feature type="transmembrane region" description="Helical" evidence="9">
    <location>
        <begin position="482"/>
        <end position="498"/>
    </location>
</feature>
<comment type="subcellular location">
    <subcellularLocation>
        <location evidence="1">Membrane</location>
        <topology evidence="1">Multi-pass membrane protein</topology>
    </subcellularLocation>
</comment>
<feature type="transmembrane region" description="Helical" evidence="9">
    <location>
        <begin position="234"/>
        <end position="253"/>
    </location>
</feature>
<evidence type="ECO:0000313" key="11">
    <source>
        <dbReference type="Proteomes" id="UP000297245"/>
    </source>
</evidence>
<protein>
    <submittedName>
        <fullName evidence="10">NCS cytosine-purine permease</fullName>
    </submittedName>
</protein>
<feature type="transmembrane region" description="Helical" evidence="9">
    <location>
        <begin position="360"/>
        <end position="387"/>
    </location>
</feature>
<evidence type="ECO:0000256" key="3">
    <source>
        <dbReference type="ARBA" id="ARBA00022448"/>
    </source>
</evidence>
<gene>
    <name evidence="10" type="ORF">K435DRAFT_972462</name>
</gene>
<evidence type="ECO:0000256" key="4">
    <source>
        <dbReference type="ARBA" id="ARBA00022692"/>
    </source>
</evidence>
<feature type="transmembrane region" description="Helical" evidence="9">
    <location>
        <begin position="138"/>
        <end position="162"/>
    </location>
</feature>
<keyword evidence="3 7" id="KW-0813">Transport</keyword>
<dbReference type="PIRSF" id="PIRSF002744">
    <property type="entry name" value="Pur-cyt_permease"/>
    <property type="match status" value="1"/>
</dbReference>
<dbReference type="OrthoDB" id="2116389at2759"/>
<evidence type="ECO:0000256" key="6">
    <source>
        <dbReference type="ARBA" id="ARBA00023136"/>
    </source>
</evidence>
<dbReference type="InterPro" id="IPR001248">
    <property type="entry name" value="Pur-cyt_permease"/>
</dbReference>